<dbReference type="EMBL" id="MK061407">
    <property type="protein sequence ID" value="AZF93346.1"/>
    <property type="molecule type" value="Genomic_DNA"/>
</dbReference>
<proteinExistence type="predicted"/>
<reference evidence="1 2" key="1">
    <citation type="submission" date="2018-10" db="EMBL/GenBank/DDBJ databases">
        <authorList>
            <person name="Sevcik K."/>
            <person name="Aulner M.R."/>
            <person name="Preston P.A."/>
            <person name="Tolsma S."/>
            <person name="Garlena R.A."/>
            <person name="Russell D.A."/>
            <person name="Pope W.H."/>
            <person name="Jacobs-Sera D."/>
            <person name="Hatfull G.F."/>
        </authorList>
    </citation>
    <scope>NUCLEOTIDE SEQUENCE [LARGE SCALE GENOMIC DNA]</scope>
</reference>
<accession>A0A3G8FF17</accession>
<evidence type="ECO:0000313" key="1">
    <source>
        <dbReference type="EMBL" id="AZF93346.1"/>
    </source>
</evidence>
<gene>
    <name evidence="1" type="primary">87</name>
    <name evidence="1" type="ORF">SEA_BEELZEBUB_87</name>
</gene>
<protein>
    <submittedName>
        <fullName evidence="1">Uncharacterized protein</fullName>
    </submittedName>
</protein>
<evidence type="ECO:0000313" key="2">
    <source>
        <dbReference type="Proteomes" id="UP000269849"/>
    </source>
</evidence>
<name>A0A3G8FF17_9CAUD</name>
<sequence length="86" mass="9887">MTPSPEHTAKADRFHAQCREIFDYYVSAVEHDMNEYAKKNRKPMDMTFAHNDLTRIFRRDIDAANLAGVLAHAVLAEIQRKARGGR</sequence>
<dbReference type="Proteomes" id="UP000269849">
    <property type="component" value="Segment"/>
</dbReference>
<organism evidence="1 2">
    <name type="scientific">Mycobacterium phage Beelzebub</name>
    <dbReference type="NCBI Taxonomy" id="2488783"/>
    <lineage>
        <taxon>Viruses</taxon>
        <taxon>Duplodnaviria</taxon>
        <taxon>Heunggongvirae</taxon>
        <taxon>Uroviricota</taxon>
        <taxon>Caudoviricetes</taxon>
        <taxon>Marvinvirus</taxon>
        <taxon>Marvinvirus marvin</taxon>
    </lineage>
</organism>